<dbReference type="PANTHER" id="PTHR34883">
    <property type="entry name" value="SERINE-RICH PROTEIN, PUTATIVE-RELATED-RELATED"/>
    <property type="match status" value="1"/>
</dbReference>
<dbReference type="Proteomes" id="UP001059893">
    <property type="component" value="Unassembled WGS sequence"/>
</dbReference>
<dbReference type="PANTHER" id="PTHR34883:SF15">
    <property type="entry name" value="EXTRACELLULAR SERINE-RICH PROTEIN"/>
    <property type="match status" value="1"/>
</dbReference>
<organism evidence="2 3">
    <name type="scientific">Pyricularia grisea</name>
    <name type="common">Crabgrass-specific blast fungus</name>
    <name type="synonym">Magnaporthe grisea</name>
    <dbReference type="NCBI Taxonomy" id="148305"/>
    <lineage>
        <taxon>Eukaryota</taxon>
        <taxon>Fungi</taxon>
        <taxon>Dikarya</taxon>
        <taxon>Ascomycota</taxon>
        <taxon>Pezizomycotina</taxon>
        <taxon>Sordariomycetes</taxon>
        <taxon>Sordariomycetidae</taxon>
        <taxon>Magnaporthales</taxon>
        <taxon>Pyriculariaceae</taxon>
        <taxon>Pyricularia</taxon>
    </lineage>
</organism>
<name>A0ABQ8NIB6_PYRGI</name>
<sequence>MLARTDWSSAPTRQTPPLATFSSSTSMPVTTPWFRAASTSLFVSPPADIWQFCQDTEIFQLTHPDFQCAPFPNNPFYSGFIPASEGNENATVFQVTVASTAPAVYYCSQTQHCARGMYAVINPSGQNTLQQYGSRVTANITAIDPPAGIRVPNGGVYSIQSSQQTSTASSATNTPTGATTTAGAGRPTMTNNPTSTKSGFAVPTQAPVAGVVGVALAALMLV</sequence>
<dbReference type="SUPFAM" id="SSF49503">
    <property type="entry name" value="Cupredoxins"/>
    <property type="match status" value="1"/>
</dbReference>
<protein>
    <recommendedName>
        <fullName evidence="4">Extracellular serine-rich protein</fullName>
    </recommendedName>
</protein>
<evidence type="ECO:0008006" key="4">
    <source>
        <dbReference type="Google" id="ProtNLM"/>
    </source>
</evidence>
<accession>A0ABQ8NIB6</accession>
<feature type="compositionally biased region" description="Low complexity" evidence="1">
    <location>
        <begin position="160"/>
        <end position="185"/>
    </location>
</feature>
<dbReference type="EMBL" id="JABSND010000119">
    <property type="protein sequence ID" value="KAI6297097.1"/>
    <property type="molecule type" value="Genomic_DNA"/>
</dbReference>
<dbReference type="InterPro" id="IPR008972">
    <property type="entry name" value="Cupredoxin"/>
</dbReference>
<feature type="compositionally biased region" description="Polar residues" evidence="1">
    <location>
        <begin position="188"/>
        <end position="198"/>
    </location>
</feature>
<reference evidence="2" key="1">
    <citation type="submission" date="2021-01" db="EMBL/GenBank/DDBJ databases">
        <title>Deciphering the adaptive evolutionary patterns associated with biogeogrpahic diversity in the finger millet blast pathogen Magnaporthe oryzae in Eastern Africa.</title>
        <authorList>
            <person name="Onyema G."/>
            <person name="Shittu T.A."/>
            <person name="Dodsworth S."/>
            <person name="Devilliers S."/>
            <person name="Muthumeenakshi S."/>
            <person name="Sreenivasaprasad S."/>
        </authorList>
    </citation>
    <scope>NUCLEOTIDE SEQUENCE</scope>
    <source>
        <strain evidence="2">D15/s37</strain>
    </source>
</reference>
<feature type="region of interest" description="Disordered" evidence="1">
    <location>
        <begin position="1"/>
        <end position="25"/>
    </location>
</feature>
<dbReference type="Gene3D" id="2.60.40.420">
    <property type="entry name" value="Cupredoxins - blue copper proteins"/>
    <property type="match status" value="1"/>
</dbReference>
<feature type="region of interest" description="Disordered" evidence="1">
    <location>
        <begin position="160"/>
        <end position="201"/>
    </location>
</feature>
<evidence type="ECO:0000313" key="2">
    <source>
        <dbReference type="EMBL" id="KAI6297097.1"/>
    </source>
</evidence>
<comment type="caution">
    <text evidence="2">The sequence shown here is derived from an EMBL/GenBank/DDBJ whole genome shotgun (WGS) entry which is preliminary data.</text>
</comment>
<proteinExistence type="predicted"/>
<gene>
    <name evidence="2" type="ORF">MCOR33_006482</name>
</gene>
<dbReference type="InterPro" id="IPR052953">
    <property type="entry name" value="Ser-rich/MCO-related"/>
</dbReference>
<evidence type="ECO:0000256" key="1">
    <source>
        <dbReference type="SAM" id="MobiDB-lite"/>
    </source>
</evidence>
<keyword evidence="3" id="KW-1185">Reference proteome</keyword>
<evidence type="ECO:0000313" key="3">
    <source>
        <dbReference type="Proteomes" id="UP001059893"/>
    </source>
</evidence>